<evidence type="ECO:0000313" key="3">
    <source>
        <dbReference type="Proteomes" id="UP000799324"/>
    </source>
</evidence>
<reference evidence="2" key="1">
    <citation type="journal article" date="2020" name="Stud. Mycol.">
        <title>101 Dothideomycetes genomes: a test case for predicting lifestyles and emergence of pathogens.</title>
        <authorList>
            <person name="Haridas S."/>
            <person name="Albert R."/>
            <person name="Binder M."/>
            <person name="Bloem J."/>
            <person name="Labutti K."/>
            <person name="Salamov A."/>
            <person name="Andreopoulos B."/>
            <person name="Baker S."/>
            <person name="Barry K."/>
            <person name="Bills G."/>
            <person name="Bluhm B."/>
            <person name="Cannon C."/>
            <person name="Castanera R."/>
            <person name="Culley D."/>
            <person name="Daum C."/>
            <person name="Ezra D."/>
            <person name="Gonzalez J."/>
            <person name="Henrissat B."/>
            <person name="Kuo A."/>
            <person name="Liang C."/>
            <person name="Lipzen A."/>
            <person name="Lutzoni F."/>
            <person name="Magnuson J."/>
            <person name="Mondo S."/>
            <person name="Nolan M."/>
            <person name="Ohm R."/>
            <person name="Pangilinan J."/>
            <person name="Park H.-J."/>
            <person name="Ramirez L."/>
            <person name="Alfaro M."/>
            <person name="Sun H."/>
            <person name="Tritt A."/>
            <person name="Yoshinaga Y."/>
            <person name="Zwiers L.-H."/>
            <person name="Turgeon B."/>
            <person name="Goodwin S."/>
            <person name="Spatafora J."/>
            <person name="Crous P."/>
            <person name="Grigoriev I."/>
        </authorList>
    </citation>
    <scope>NUCLEOTIDE SEQUENCE</scope>
    <source>
        <strain evidence="2">CBS 122681</strain>
    </source>
</reference>
<proteinExistence type="predicted"/>
<evidence type="ECO:0000256" key="1">
    <source>
        <dbReference type="SAM" id="MobiDB-lite"/>
    </source>
</evidence>
<feature type="region of interest" description="Disordered" evidence="1">
    <location>
        <begin position="57"/>
        <end position="107"/>
    </location>
</feature>
<dbReference type="AlphaFoldDB" id="A0A6A6SI04"/>
<keyword evidence="3" id="KW-1185">Reference proteome</keyword>
<dbReference type="Proteomes" id="UP000799324">
    <property type="component" value="Unassembled WGS sequence"/>
</dbReference>
<dbReference type="EMBL" id="MU004626">
    <property type="protein sequence ID" value="KAF2647389.1"/>
    <property type="molecule type" value="Genomic_DNA"/>
</dbReference>
<organism evidence="2 3">
    <name type="scientific">Lophiostoma macrostomum CBS 122681</name>
    <dbReference type="NCBI Taxonomy" id="1314788"/>
    <lineage>
        <taxon>Eukaryota</taxon>
        <taxon>Fungi</taxon>
        <taxon>Dikarya</taxon>
        <taxon>Ascomycota</taxon>
        <taxon>Pezizomycotina</taxon>
        <taxon>Dothideomycetes</taxon>
        <taxon>Pleosporomycetidae</taxon>
        <taxon>Pleosporales</taxon>
        <taxon>Lophiostomataceae</taxon>
        <taxon>Lophiostoma</taxon>
    </lineage>
</organism>
<sequence length="121" mass="13202">MHLCNALQDCTFFCFLFLGSRNGALPKTSQGLTESSALKTVELKQVYTPIYRPSIFSTPGTYSTELAPSPRDPKPSSPRSTIPVCNGGPSSHVSQSHRKISSTKPYIPHRQLGVLEHLVSS</sequence>
<feature type="compositionally biased region" description="Polar residues" evidence="1">
    <location>
        <begin position="57"/>
        <end position="66"/>
    </location>
</feature>
<accession>A0A6A6SI04</accession>
<protein>
    <submittedName>
        <fullName evidence="2">Uncharacterized protein</fullName>
    </submittedName>
</protein>
<gene>
    <name evidence="2" type="ORF">K491DRAFT_699656</name>
</gene>
<evidence type="ECO:0000313" key="2">
    <source>
        <dbReference type="EMBL" id="KAF2647389.1"/>
    </source>
</evidence>
<name>A0A6A6SI04_9PLEO</name>